<dbReference type="CDD" id="cd18297">
    <property type="entry name" value="BTB_POZ_ABTB2-like"/>
    <property type="match status" value="1"/>
</dbReference>
<feature type="repeat" description="ANK" evidence="1">
    <location>
        <begin position="372"/>
        <end position="404"/>
    </location>
</feature>
<dbReference type="Pfam" id="PF00023">
    <property type="entry name" value="Ank"/>
    <property type="match status" value="1"/>
</dbReference>
<keyword evidence="2" id="KW-0472">Membrane</keyword>
<reference evidence="4" key="1">
    <citation type="submission" date="2023-01" db="EMBL/GenBank/DDBJ databases">
        <title>Genome assembly of the deep-sea coral Lophelia pertusa.</title>
        <authorList>
            <person name="Herrera S."/>
            <person name="Cordes E."/>
        </authorList>
    </citation>
    <scope>NUCLEOTIDE SEQUENCE</scope>
    <source>
        <strain evidence="4">USNM1676648</strain>
        <tissue evidence="4">Polyp</tissue>
    </source>
</reference>
<protein>
    <submittedName>
        <fullName evidence="4">Ankyrin repeat and BTB/POZ domain-containing protein 2</fullName>
    </submittedName>
</protein>
<dbReference type="PROSITE" id="PS50088">
    <property type="entry name" value="ANK_REPEAT"/>
    <property type="match status" value="3"/>
</dbReference>
<dbReference type="Pfam" id="PF00651">
    <property type="entry name" value="BTB"/>
    <property type="match status" value="1"/>
</dbReference>
<dbReference type="GO" id="GO:0046982">
    <property type="term" value="F:protein heterodimerization activity"/>
    <property type="evidence" value="ECO:0007669"/>
    <property type="project" value="InterPro"/>
</dbReference>
<feature type="domain" description="BTB" evidence="3">
    <location>
        <begin position="604"/>
        <end position="674"/>
    </location>
</feature>
<dbReference type="Gene3D" id="1.25.40.20">
    <property type="entry name" value="Ankyrin repeat-containing domain"/>
    <property type="match status" value="1"/>
</dbReference>
<accession>A0A9W9ZMH5</accession>
<organism evidence="4 5">
    <name type="scientific">Desmophyllum pertusum</name>
    <dbReference type="NCBI Taxonomy" id="174260"/>
    <lineage>
        <taxon>Eukaryota</taxon>
        <taxon>Metazoa</taxon>
        <taxon>Cnidaria</taxon>
        <taxon>Anthozoa</taxon>
        <taxon>Hexacorallia</taxon>
        <taxon>Scleractinia</taxon>
        <taxon>Caryophylliina</taxon>
        <taxon>Caryophylliidae</taxon>
        <taxon>Desmophyllum</taxon>
    </lineage>
</organism>
<dbReference type="InterPro" id="IPR052089">
    <property type="entry name" value="Ankyrin-BTB/POZ_domain"/>
</dbReference>
<dbReference type="SUPFAM" id="SSF48403">
    <property type="entry name" value="Ankyrin repeat"/>
    <property type="match status" value="1"/>
</dbReference>
<dbReference type="Pfam" id="PF12796">
    <property type="entry name" value="Ank_2"/>
    <property type="match status" value="1"/>
</dbReference>
<keyword evidence="2" id="KW-0812">Transmembrane</keyword>
<evidence type="ECO:0000313" key="5">
    <source>
        <dbReference type="Proteomes" id="UP001163046"/>
    </source>
</evidence>
<dbReference type="SUPFAM" id="SSF47113">
    <property type="entry name" value="Histone-fold"/>
    <property type="match status" value="1"/>
</dbReference>
<dbReference type="PANTHER" id="PTHR46071">
    <property type="entry name" value="ANKYRIN REPEAT AND BTB/POZ DOMAIN-CONTAINING"/>
    <property type="match status" value="1"/>
</dbReference>
<keyword evidence="5" id="KW-1185">Reference proteome</keyword>
<dbReference type="EMBL" id="MU825887">
    <property type="protein sequence ID" value="KAJ7384423.1"/>
    <property type="molecule type" value="Genomic_DNA"/>
</dbReference>
<name>A0A9W9ZMH5_9CNID</name>
<dbReference type="Gene3D" id="1.10.20.10">
    <property type="entry name" value="Histone, subunit A"/>
    <property type="match status" value="1"/>
</dbReference>
<proteinExistence type="predicted"/>
<dbReference type="Proteomes" id="UP001163046">
    <property type="component" value="Unassembled WGS sequence"/>
</dbReference>
<sequence length="750" mass="83679">MVRWLVNMKVAGRIYDAAAIYLSATLEYIAEELVFRAVNNLEGIDQVTPEVLEEWINTDGDLWGMFQPYYHLLSGRTAFGITDSIEMYAAPKKATSSPKTSSPRRRGLDKCLATTCVTSVGELTELVLQAQQRFADVYQSKDNKLICHVDWASNALHTLYYFMKCSHQIDEDISDILAATRRAHSHLPPLVEWLRVASLHGEHRVSDMVDDDDVRQAARLLMPFNDCEPRALCPVDSLSVSRSLSSSAAAISFQQDLGLRMLLCGRIDVIPHALVMLGPEKVNAINIQGMTPLMYACADGNEALVKTLIEYHALLDTQVPNNKQIYPLVNLELMSWTALSFAAVKGHVNVCQILLDAGASPNGAMDYGRDNQVETPLQLASAAGNYELVSILVRKAADPYISVNTSSFSPGSRGFGNAFAAAAAHGHKNILRKLLTEPGARRENDMMSLAEILSEGSLLDGGGERKLTKKRSKALEEALYHSCEHGFLDIAMELRSLGVPWNIHCWSQTVGHAYERGQKAFLRCLLRDFQSMTTDEYTNDFCEDGLVILFNIFKECEDLTLAKELASVLSCCFGREGLNEIEALPVTQTSIRIGPDYINSPEMSDITFIVEDRPFYAHKIILATASKRFKAMLSSQTVEPNDGSNPCIEISDIKYEIFTLVIQFLYSGAVKEPSDQIQILELLQASQFFMLESLKRHCERLAADHLDCENVVDTYVYARVSITSFVFLLFLCLFTVLTQFKHCLKRLGRL</sequence>
<dbReference type="Gene3D" id="3.30.710.10">
    <property type="entry name" value="Potassium Channel Kv1.1, Chain A"/>
    <property type="match status" value="1"/>
</dbReference>
<dbReference type="AlphaFoldDB" id="A0A9W9ZMH5"/>
<dbReference type="InterPro" id="IPR036770">
    <property type="entry name" value="Ankyrin_rpt-contain_sf"/>
</dbReference>
<dbReference type="PROSITE" id="PS50297">
    <property type="entry name" value="ANK_REP_REGION"/>
    <property type="match status" value="3"/>
</dbReference>
<evidence type="ECO:0000256" key="2">
    <source>
        <dbReference type="SAM" id="Phobius"/>
    </source>
</evidence>
<comment type="caution">
    <text evidence="4">The sequence shown here is derived from an EMBL/GenBank/DDBJ whole genome shotgun (WGS) entry which is preliminary data.</text>
</comment>
<keyword evidence="1" id="KW-0040">ANK repeat</keyword>
<dbReference type="OrthoDB" id="2316821at2759"/>
<dbReference type="SUPFAM" id="SSF54695">
    <property type="entry name" value="POZ domain"/>
    <property type="match status" value="1"/>
</dbReference>
<keyword evidence="2" id="KW-1133">Transmembrane helix</keyword>
<dbReference type="InterPro" id="IPR000210">
    <property type="entry name" value="BTB/POZ_dom"/>
</dbReference>
<dbReference type="PROSITE" id="PS50097">
    <property type="entry name" value="BTB"/>
    <property type="match status" value="1"/>
</dbReference>
<dbReference type="InterPro" id="IPR011333">
    <property type="entry name" value="SKP1/BTB/POZ_sf"/>
</dbReference>
<feature type="repeat" description="ANK" evidence="1">
    <location>
        <begin position="288"/>
        <end position="320"/>
    </location>
</feature>
<dbReference type="InterPro" id="IPR009072">
    <property type="entry name" value="Histone-fold"/>
</dbReference>
<dbReference type="InterPro" id="IPR002110">
    <property type="entry name" value="Ankyrin_rpt"/>
</dbReference>
<evidence type="ECO:0000256" key="1">
    <source>
        <dbReference type="PROSITE-ProRule" id="PRU00023"/>
    </source>
</evidence>
<evidence type="ECO:0000313" key="4">
    <source>
        <dbReference type="EMBL" id="KAJ7384423.1"/>
    </source>
</evidence>
<dbReference type="PANTHER" id="PTHR46071:SF2">
    <property type="entry name" value="ANKYRIN REPEAT AND BTB_POZ DOMAIN-CONTAINING PROTEIN 2-LIKE PROTEIN"/>
    <property type="match status" value="1"/>
</dbReference>
<gene>
    <name evidence="4" type="primary">ABTB2</name>
    <name evidence="4" type="ORF">OS493_021835</name>
</gene>
<dbReference type="SMART" id="SM00225">
    <property type="entry name" value="BTB"/>
    <property type="match status" value="1"/>
</dbReference>
<evidence type="ECO:0000259" key="3">
    <source>
        <dbReference type="PROSITE" id="PS50097"/>
    </source>
</evidence>
<feature type="transmembrane region" description="Helical" evidence="2">
    <location>
        <begin position="716"/>
        <end position="737"/>
    </location>
</feature>
<dbReference type="SMART" id="SM00248">
    <property type="entry name" value="ANK"/>
    <property type="match status" value="5"/>
</dbReference>
<feature type="repeat" description="ANK" evidence="1">
    <location>
        <begin position="334"/>
        <end position="366"/>
    </location>
</feature>